<dbReference type="OrthoDB" id="367196at2"/>
<dbReference type="KEGG" id="sper:EW093_03895"/>
<feature type="transmembrane region" description="Helical" evidence="4">
    <location>
        <begin position="390"/>
        <end position="411"/>
    </location>
</feature>
<accession>A0A5C1Q934</accession>
<name>A0A5C1Q934_9SPIO</name>
<dbReference type="InterPro" id="IPR011989">
    <property type="entry name" value="ARM-like"/>
</dbReference>
<dbReference type="GO" id="GO:0022857">
    <property type="term" value="F:transmembrane transporter activity"/>
    <property type="evidence" value="ECO:0007669"/>
    <property type="project" value="InterPro"/>
</dbReference>
<evidence type="ECO:0000256" key="1">
    <source>
        <dbReference type="ARBA" id="ARBA00022692"/>
    </source>
</evidence>
<feature type="transmembrane region" description="Helical" evidence="4">
    <location>
        <begin position="54"/>
        <end position="74"/>
    </location>
</feature>
<dbReference type="Gene3D" id="1.25.10.10">
    <property type="entry name" value="Leucine-rich Repeat Variant"/>
    <property type="match status" value="1"/>
</dbReference>
<feature type="transmembrane region" description="Helical" evidence="4">
    <location>
        <begin position="20"/>
        <end position="42"/>
    </location>
</feature>
<keyword evidence="3 4" id="KW-0472">Membrane</keyword>
<gene>
    <name evidence="5" type="ORF">EW093_03895</name>
</gene>
<dbReference type="Gene3D" id="1.20.1250.20">
    <property type="entry name" value="MFS general substrate transporter like domains"/>
    <property type="match status" value="1"/>
</dbReference>
<keyword evidence="1 4" id="KW-0812">Transmembrane</keyword>
<evidence type="ECO:0000256" key="3">
    <source>
        <dbReference type="ARBA" id="ARBA00023136"/>
    </source>
</evidence>
<dbReference type="InterPro" id="IPR011701">
    <property type="entry name" value="MFS"/>
</dbReference>
<dbReference type="Proteomes" id="UP000323824">
    <property type="component" value="Chromosome"/>
</dbReference>
<evidence type="ECO:0000313" key="6">
    <source>
        <dbReference type="Proteomes" id="UP000323824"/>
    </source>
</evidence>
<evidence type="ECO:0000256" key="4">
    <source>
        <dbReference type="SAM" id="Phobius"/>
    </source>
</evidence>
<reference evidence="5 6" key="2">
    <citation type="submission" date="2019-09" db="EMBL/GenBank/DDBJ databases">
        <title>Complete Genome Sequence and Methylome Analysis of free living Spirochaetas.</title>
        <authorList>
            <person name="Leshcheva N."/>
            <person name="Mikheeva N."/>
        </authorList>
    </citation>
    <scope>NUCLEOTIDE SEQUENCE [LARGE SCALE GENOMIC DNA]</scope>
    <source>
        <strain evidence="5 6">P</strain>
    </source>
</reference>
<keyword evidence="6" id="KW-1185">Reference proteome</keyword>
<feature type="transmembrane region" description="Helical" evidence="4">
    <location>
        <begin position="228"/>
        <end position="248"/>
    </location>
</feature>
<feature type="transmembrane region" description="Helical" evidence="4">
    <location>
        <begin position="148"/>
        <end position="171"/>
    </location>
</feature>
<feature type="transmembrane region" description="Helical" evidence="4">
    <location>
        <begin position="81"/>
        <end position="102"/>
    </location>
</feature>
<dbReference type="SUPFAM" id="SSF103473">
    <property type="entry name" value="MFS general substrate transporter"/>
    <property type="match status" value="1"/>
</dbReference>
<dbReference type="EMBL" id="CP035807">
    <property type="protein sequence ID" value="QEN03878.1"/>
    <property type="molecule type" value="Genomic_DNA"/>
</dbReference>
<dbReference type="Pfam" id="PF07690">
    <property type="entry name" value="MFS_1"/>
    <property type="match status" value="1"/>
</dbReference>
<proteinExistence type="predicted"/>
<dbReference type="InterPro" id="IPR016024">
    <property type="entry name" value="ARM-type_fold"/>
</dbReference>
<feature type="transmembrane region" description="Helical" evidence="4">
    <location>
        <begin position="316"/>
        <end position="337"/>
    </location>
</feature>
<feature type="transmembrane region" description="Helical" evidence="4">
    <location>
        <begin position="357"/>
        <end position="378"/>
    </location>
</feature>
<feature type="transmembrane region" description="Helical" evidence="4">
    <location>
        <begin position="260"/>
        <end position="280"/>
    </location>
</feature>
<reference evidence="5 6" key="1">
    <citation type="submission" date="2019-02" db="EMBL/GenBank/DDBJ databases">
        <authorList>
            <person name="Fomenkov A."/>
            <person name="Dubinina G."/>
            <person name="Grabovich M."/>
            <person name="Vincze T."/>
            <person name="Roberts R.J."/>
        </authorList>
    </citation>
    <scope>NUCLEOTIDE SEQUENCE [LARGE SCALE GENOMIC DNA]</scope>
    <source>
        <strain evidence="5 6">P</strain>
    </source>
</reference>
<dbReference type="AlphaFoldDB" id="A0A5C1Q934"/>
<dbReference type="InterPro" id="IPR036259">
    <property type="entry name" value="MFS_trans_sf"/>
</dbReference>
<keyword evidence="2 4" id="KW-1133">Transmembrane helix</keyword>
<organism evidence="5 6">
    <name type="scientific">Thiospirochaeta perfilievii</name>
    <dbReference type="NCBI Taxonomy" id="252967"/>
    <lineage>
        <taxon>Bacteria</taxon>
        <taxon>Pseudomonadati</taxon>
        <taxon>Spirochaetota</taxon>
        <taxon>Spirochaetia</taxon>
        <taxon>Spirochaetales</taxon>
        <taxon>Spirochaetaceae</taxon>
        <taxon>Thiospirochaeta</taxon>
    </lineage>
</organism>
<dbReference type="SUPFAM" id="SSF48371">
    <property type="entry name" value="ARM repeat"/>
    <property type="match status" value="1"/>
</dbReference>
<evidence type="ECO:0000313" key="5">
    <source>
        <dbReference type="EMBL" id="QEN03878.1"/>
    </source>
</evidence>
<feature type="transmembrane region" description="Helical" evidence="4">
    <location>
        <begin position="177"/>
        <end position="202"/>
    </location>
</feature>
<feature type="transmembrane region" description="Helical" evidence="4">
    <location>
        <begin position="292"/>
        <end position="310"/>
    </location>
</feature>
<protein>
    <submittedName>
        <fullName evidence="5">MFS transporter</fullName>
    </submittedName>
</protein>
<feature type="transmembrane region" description="Helical" evidence="4">
    <location>
        <begin position="108"/>
        <end position="128"/>
    </location>
</feature>
<dbReference type="RefSeq" id="WP_149567135.1">
    <property type="nucleotide sequence ID" value="NZ_CP035807.1"/>
</dbReference>
<evidence type="ECO:0000256" key="2">
    <source>
        <dbReference type="ARBA" id="ARBA00022989"/>
    </source>
</evidence>
<sequence length="739" mass="85817">MEYNNFLSRKEKEIGQKSYIKYTFINGLSYSFLAETIIYLMALNFGASNMQLGYISSAVYLTGIVVFFVPILFPNTRIIKLFFIAWLLRGGITIFYGLTPFLPNRISVYVIIVVYTLYCLFRNIAYPLNHVIQSCITKPTNRGDYTSLIIIILYSSMMLSRFISFSALTFFKSNELLGILSLLLLGFILNTFASFAIIKVPIRESIPKRSLREAFFTFRLYLKQKQTFLIILLYCGGMSLFVLFNFSIPFLKKEVNINSNIIFIYTMINFLGVIFASRTARPFLDRFGSKPLLIPVNLIIIIISIVWSISKPTTNPILFFVLGIISMYFIGMIRLLLDRLIINSIPEGDRIGFTSSLAVVFSFISLIIGILGGFLADLPTVLSLELNNEYSLSFLLMAFLATFNFIISFFIGEKGCLTAFEFLLTLISPKNRKTIHNLDKLNRTSDKVKKQLILVELESDDTMLATEEIQKRLKLSNLKDKEMVIRSLFSYPRYELLDEIIEEAQDKLSWWRQSAIFALGAYDDERSKTVLRKIFKEKYPYVKSIAAKSLARVNDFSFHREIIDMLKLKNLDVRTYINLIIAISLIENNGNYWSSIFLLIKEKASFRFQQTLINIGCTRLNFTPPIDEFFYDLNIDIESGFNTILEELYDIKVTDKELAELHCYLSEKNYYKIWSWSSKRCREFKLLEPFEPLRLEIIHFRKRDISPTMAIASLYFTIQLENQHRIQQSEHHISGRRDF</sequence>